<proteinExistence type="predicted"/>
<reference evidence="4" key="2">
    <citation type="submission" date="2023-05" db="EMBL/GenBank/DDBJ databases">
        <authorList>
            <consortium name="Lawrence Berkeley National Laboratory"/>
            <person name="Steindorff A."/>
            <person name="Hensen N."/>
            <person name="Bonometti L."/>
            <person name="Westerberg I."/>
            <person name="Brannstrom I.O."/>
            <person name="Guillou S."/>
            <person name="Cros-Aarteil S."/>
            <person name="Calhoun S."/>
            <person name="Haridas S."/>
            <person name="Kuo A."/>
            <person name="Mondo S."/>
            <person name="Pangilinan J."/>
            <person name="Riley R."/>
            <person name="Labutti K."/>
            <person name="Andreopoulos B."/>
            <person name="Lipzen A."/>
            <person name="Chen C."/>
            <person name="Yanf M."/>
            <person name="Daum C."/>
            <person name="Ng V."/>
            <person name="Clum A."/>
            <person name="Ohm R."/>
            <person name="Martin F."/>
            <person name="Silar P."/>
            <person name="Natvig D."/>
            <person name="Lalanne C."/>
            <person name="Gautier V."/>
            <person name="Ament-Velasquez S.L."/>
            <person name="Kruys A."/>
            <person name="Hutchinson M.I."/>
            <person name="Powell A.J."/>
            <person name="Barry K."/>
            <person name="Miller A.N."/>
            <person name="Grigoriev I.V."/>
            <person name="Debuchy R."/>
            <person name="Gladieux P."/>
            <person name="Thoren M.H."/>
            <person name="Johannesson H."/>
        </authorList>
    </citation>
    <scope>NUCLEOTIDE SEQUENCE</scope>
    <source>
        <strain evidence="4">PSN293</strain>
    </source>
</reference>
<dbReference type="PANTHER" id="PTHR12149">
    <property type="entry name" value="FRUCTOSAMINE 3 KINASE-RELATED PROTEIN"/>
    <property type="match status" value="1"/>
</dbReference>
<comment type="caution">
    <text evidence="4">The sequence shown here is derived from an EMBL/GenBank/DDBJ whole genome shotgun (WGS) entry which is preliminary data.</text>
</comment>
<evidence type="ECO:0000256" key="3">
    <source>
        <dbReference type="SAM" id="MobiDB-lite"/>
    </source>
</evidence>
<evidence type="ECO:0000313" key="4">
    <source>
        <dbReference type="EMBL" id="KAK4214983.1"/>
    </source>
</evidence>
<comment type="catalytic activity">
    <reaction evidence="2">
        <text>N(6)-D-ribulosyl-L-lysyl-[protein] + ATP = N(6)-(3-O-phospho-D-ribulosyl)-L-lysyl-[protein] + ADP + H(+)</text>
        <dbReference type="Rhea" id="RHEA:48432"/>
        <dbReference type="Rhea" id="RHEA-COMP:12103"/>
        <dbReference type="Rhea" id="RHEA-COMP:12104"/>
        <dbReference type="ChEBI" id="CHEBI:15378"/>
        <dbReference type="ChEBI" id="CHEBI:30616"/>
        <dbReference type="ChEBI" id="CHEBI:90418"/>
        <dbReference type="ChEBI" id="CHEBI:90420"/>
        <dbReference type="ChEBI" id="CHEBI:456216"/>
        <dbReference type="EC" id="2.7.1.172"/>
    </reaction>
    <physiologicalReaction direction="left-to-right" evidence="2">
        <dbReference type="Rhea" id="RHEA:48433"/>
    </physiologicalReaction>
</comment>
<evidence type="ECO:0000256" key="2">
    <source>
        <dbReference type="ARBA" id="ARBA00048655"/>
    </source>
</evidence>
<dbReference type="Gene3D" id="3.90.1200.10">
    <property type="match status" value="2"/>
</dbReference>
<keyword evidence="4" id="KW-0808">Transferase</keyword>
<dbReference type="InterPro" id="IPR016477">
    <property type="entry name" value="Fructo-/Ketosamine-3-kinase"/>
</dbReference>
<accession>A0AAN6Y970</accession>
<evidence type="ECO:0000256" key="1">
    <source>
        <dbReference type="ARBA" id="ARBA00011961"/>
    </source>
</evidence>
<dbReference type="PANTHER" id="PTHR12149:SF8">
    <property type="entry name" value="PROTEIN-RIBULOSAMINE 3-KINASE"/>
    <property type="match status" value="1"/>
</dbReference>
<dbReference type="InterPro" id="IPR011009">
    <property type="entry name" value="Kinase-like_dom_sf"/>
</dbReference>
<dbReference type="SUPFAM" id="SSF56112">
    <property type="entry name" value="Protein kinase-like (PK-like)"/>
    <property type="match status" value="1"/>
</dbReference>
<dbReference type="EMBL" id="MU858085">
    <property type="protein sequence ID" value="KAK4214983.1"/>
    <property type="molecule type" value="Genomic_DNA"/>
</dbReference>
<gene>
    <name evidence="4" type="ORF">QBC37DRAFT_420010</name>
</gene>
<sequence length="377" mass="41178">MPLSKKDPDTTAIDPAIIHALNINPASDTEIACTPHGGSGFGASSFKLTVTTPAPDKDNKPSTQSYFLKTGSGPEKSTMFRGEFFSLDAIHSVVPSLCPKPHGWGRMTASEEKFFLLTDFLDLGKSSSGATSSKGKSLSLAQKLAKLHTTPAPNPPGYEKPMFGFSVPTCCGATEQDNEWKECWIEFYAENRLRRVLRQGVEAHGADKELSDLVDVVADKVVPRLLGEVERRGGITPVVIHGDLWSGNFGRGVFLPSSSSTGTATETVQEGNGNEDPEKAKWERADGQAEEVVYDPASVYGHSEYELGIMKMFGGFSGQFWKEYTELVGKAEPKEEWEDRVALYELYHHLNHFALFGGGYRSGAVGIMRRLVGKYGK</sequence>
<feature type="compositionally biased region" description="Polar residues" evidence="3">
    <location>
        <begin position="259"/>
        <end position="272"/>
    </location>
</feature>
<dbReference type="EC" id="2.7.1.172" evidence="1"/>
<dbReference type="GO" id="GO:0102193">
    <property type="term" value="F:protein-ribulosamine 3-kinase activity"/>
    <property type="evidence" value="ECO:0007669"/>
    <property type="project" value="UniProtKB-EC"/>
</dbReference>
<dbReference type="GO" id="GO:0016301">
    <property type="term" value="F:kinase activity"/>
    <property type="evidence" value="ECO:0007669"/>
    <property type="project" value="UniProtKB-KW"/>
</dbReference>
<dbReference type="AlphaFoldDB" id="A0AAN6Y970"/>
<name>A0AAN6Y970_9PEZI</name>
<dbReference type="Proteomes" id="UP001301769">
    <property type="component" value="Unassembled WGS sequence"/>
</dbReference>
<protein>
    <recommendedName>
        <fullName evidence="1">protein-ribulosamine 3-kinase</fullName>
        <ecNumber evidence="1">2.7.1.172</ecNumber>
    </recommendedName>
</protein>
<feature type="region of interest" description="Disordered" evidence="3">
    <location>
        <begin position="259"/>
        <end position="280"/>
    </location>
</feature>
<reference evidence="4" key="1">
    <citation type="journal article" date="2023" name="Mol. Phylogenet. Evol.">
        <title>Genome-scale phylogeny and comparative genomics of the fungal order Sordariales.</title>
        <authorList>
            <person name="Hensen N."/>
            <person name="Bonometti L."/>
            <person name="Westerberg I."/>
            <person name="Brannstrom I.O."/>
            <person name="Guillou S."/>
            <person name="Cros-Aarteil S."/>
            <person name="Calhoun S."/>
            <person name="Haridas S."/>
            <person name="Kuo A."/>
            <person name="Mondo S."/>
            <person name="Pangilinan J."/>
            <person name="Riley R."/>
            <person name="LaButti K."/>
            <person name="Andreopoulos B."/>
            <person name="Lipzen A."/>
            <person name="Chen C."/>
            <person name="Yan M."/>
            <person name="Daum C."/>
            <person name="Ng V."/>
            <person name="Clum A."/>
            <person name="Steindorff A."/>
            <person name="Ohm R.A."/>
            <person name="Martin F."/>
            <person name="Silar P."/>
            <person name="Natvig D.O."/>
            <person name="Lalanne C."/>
            <person name="Gautier V."/>
            <person name="Ament-Velasquez S.L."/>
            <person name="Kruys A."/>
            <person name="Hutchinson M.I."/>
            <person name="Powell A.J."/>
            <person name="Barry K."/>
            <person name="Miller A.N."/>
            <person name="Grigoriev I.V."/>
            <person name="Debuchy R."/>
            <person name="Gladieux P."/>
            <person name="Hiltunen Thoren M."/>
            <person name="Johannesson H."/>
        </authorList>
    </citation>
    <scope>NUCLEOTIDE SEQUENCE</scope>
    <source>
        <strain evidence="4">PSN293</strain>
    </source>
</reference>
<evidence type="ECO:0000313" key="5">
    <source>
        <dbReference type="Proteomes" id="UP001301769"/>
    </source>
</evidence>
<keyword evidence="4" id="KW-0418">Kinase</keyword>
<organism evidence="4 5">
    <name type="scientific">Rhypophila decipiens</name>
    <dbReference type="NCBI Taxonomy" id="261697"/>
    <lineage>
        <taxon>Eukaryota</taxon>
        <taxon>Fungi</taxon>
        <taxon>Dikarya</taxon>
        <taxon>Ascomycota</taxon>
        <taxon>Pezizomycotina</taxon>
        <taxon>Sordariomycetes</taxon>
        <taxon>Sordariomycetidae</taxon>
        <taxon>Sordariales</taxon>
        <taxon>Naviculisporaceae</taxon>
        <taxon>Rhypophila</taxon>
    </lineage>
</organism>
<keyword evidence="5" id="KW-1185">Reference proteome</keyword>
<dbReference type="Pfam" id="PF03881">
    <property type="entry name" value="Fructosamin_kin"/>
    <property type="match status" value="1"/>
</dbReference>